<gene>
    <name evidence="1" type="ORF">LCGC14_0245610</name>
</gene>
<evidence type="ECO:0000313" key="1">
    <source>
        <dbReference type="EMBL" id="KKN88670.1"/>
    </source>
</evidence>
<sequence length="168" mass="18742">MKILLEELRKEFVAGNTSVTSNRLEDVLERAIERIESEDIQEETKETGQQDPVIGLTKDVVDLGETVDDFFKKTAEDISGLKEKLLSLGNQIDETINTLDSQNLAGQVSDLQGEIRGLKDTLDNHVSQLSHDDSYSEDRKEVLMSSTKVKEKSIKNLAQKIHGGKEAN</sequence>
<comment type="caution">
    <text evidence="1">The sequence shown here is derived from an EMBL/GenBank/DDBJ whole genome shotgun (WGS) entry which is preliminary data.</text>
</comment>
<reference evidence="1" key="1">
    <citation type="journal article" date="2015" name="Nature">
        <title>Complex archaea that bridge the gap between prokaryotes and eukaryotes.</title>
        <authorList>
            <person name="Spang A."/>
            <person name="Saw J.H."/>
            <person name="Jorgensen S.L."/>
            <person name="Zaremba-Niedzwiedzka K."/>
            <person name="Martijn J."/>
            <person name="Lind A.E."/>
            <person name="van Eijk R."/>
            <person name="Schleper C."/>
            <person name="Guy L."/>
            <person name="Ettema T.J."/>
        </authorList>
    </citation>
    <scope>NUCLEOTIDE SEQUENCE</scope>
</reference>
<dbReference type="AlphaFoldDB" id="A0A0F9U638"/>
<dbReference type="EMBL" id="LAZR01000126">
    <property type="protein sequence ID" value="KKN88670.1"/>
    <property type="molecule type" value="Genomic_DNA"/>
</dbReference>
<name>A0A0F9U638_9ZZZZ</name>
<organism evidence="1">
    <name type="scientific">marine sediment metagenome</name>
    <dbReference type="NCBI Taxonomy" id="412755"/>
    <lineage>
        <taxon>unclassified sequences</taxon>
        <taxon>metagenomes</taxon>
        <taxon>ecological metagenomes</taxon>
    </lineage>
</organism>
<protein>
    <submittedName>
        <fullName evidence="1">Uncharacterized protein</fullName>
    </submittedName>
</protein>
<proteinExistence type="predicted"/>
<accession>A0A0F9U638</accession>